<evidence type="ECO:0000313" key="4">
    <source>
        <dbReference type="Proteomes" id="UP000039865"/>
    </source>
</evidence>
<feature type="region of interest" description="Disordered" evidence="1">
    <location>
        <begin position="280"/>
        <end position="320"/>
    </location>
</feature>
<feature type="compositionally biased region" description="Basic and acidic residues" evidence="1">
    <location>
        <begin position="299"/>
        <end position="309"/>
    </location>
</feature>
<dbReference type="OMA" id="NNGEMEN"/>
<name>A0A078B9V8_STYLE</name>
<dbReference type="Pfam" id="PF03031">
    <property type="entry name" value="NIF"/>
    <property type="match status" value="1"/>
</dbReference>
<feature type="region of interest" description="Disordered" evidence="1">
    <location>
        <begin position="128"/>
        <end position="251"/>
    </location>
</feature>
<evidence type="ECO:0000256" key="1">
    <source>
        <dbReference type="SAM" id="MobiDB-lite"/>
    </source>
</evidence>
<dbReference type="SMART" id="SM00577">
    <property type="entry name" value="CPDc"/>
    <property type="match status" value="1"/>
</dbReference>
<evidence type="ECO:0000259" key="2">
    <source>
        <dbReference type="PROSITE" id="PS50969"/>
    </source>
</evidence>
<dbReference type="Proteomes" id="UP000039865">
    <property type="component" value="Unassembled WGS sequence"/>
</dbReference>
<proteinExistence type="predicted"/>
<sequence>MESTDKLFPLTSNQQREQYDENVHGIRLLNYNTSKVINQHKNPLIKNKGHHINRRQRKLSSVHKAIIEQNNSFNKNNSMTKKLSKELKQGSSVNMEKSKDNSETNQVIHQTPQKVVIFNQFKKFTQKEEDEKLYQPRAGNNQGLSDLENKKDKIPRPSILQIISDQKSPESSITPKMDKSHSPQEQQDPIQKRDNKLKLAKQQAGNPFFVQTNFNHNNVNLSKNQVSQVKKKGRRNLAQRDREASQAITSTNQLANQARLKLHQQSSDTKQDAILNKQKKGQGIANLNSSRDSGQQLDRGSDRSMDSRKSCLMNNERKSSRKQLLDGIRVRFDGQVGEYSEVEEQDKLEKNKQKYQGGGTKPTPIQDIQIHITFKRMTKTLNIKAQDPLQQWSYNKYFFSDPDEKSKYLTEIEFCKAHSKSFKGQFGFEKKKLQLIQLQLLKNGKQVKQLFKFDRQQQMETIVFDLERTLLQVFFKGQMNDYDEFTYVNIFGNSKVKLFLNYRPFLREMLMDLKQDFEVILFGSNYQYFDKIVETLTKDGEQLFDYVIKKDMLFYTKNIDYYILDLNILTGSRELKDIIVVSYTCGRNLLHYSNGVPVKEYQGNKKDLSLYSLTKYLRSFKDEKDVRTKICSDFGI</sequence>
<protein>
    <submittedName>
        <fullName evidence="3">Nli interacting factor-like phosphatase family protein</fullName>
    </submittedName>
</protein>
<gene>
    <name evidence="3" type="primary">Contig11233.g11996</name>
    <name evidence="3" type="ORF">STYLEM_19192</name>
</gene>
<dbReference type="InParanoid" id="A0A078B9V8"/>
<dbReference type="InterPro" id="IPR004274">
    <property type="entry name" value="FCP1_dom"/>
</dbReference>
<dbReference type="InterPro" id="IPR023214">
    <property type="entry name" value="HAD_sf"/>
</dbReference>
<organism evidence="3 4">
    <name type="scientific">Stylonychia lemnae</name>
    <name type="common">Ciliate</name>
    <dbReference type="NCBI Taxonomy" id="5949"/>
    <lineage>
        <taxon>Eukaryota</taxon>
        <taxon>Sar</taxon>
        <taxon>Alveolata</taxon>
        <taxon>Ciliophora</taxon>
        <taxon>Intramacronucleata</taxon>
        <taxon>Spirotrichea</taxon>
        <taxon>Stichotrichia</taxon>
        <taxon>Sporadotrichida</taxon>
        <taxon>Oxytrichidae</taxon>
        <taxon>Stylonychinae</taxon>
        <taxon>Stylonychia</taxon>
    </lineage>
</organism>
<dbReference type="SUPFAM" id="SSF56784">
    <property type="entry name" value="HAD-like"/>
    <property type="match status" value="1"/>
</dbReference>
<feature type="domain" description="FCP1 homology" evidence="2">
    <location>
        <begin position="455"/>
        <end position="620"/>
    </location>
</feature>
<feature type="compositionally biased region" description="Polar residues" evidence="1">
    <location>
        <begin position="161"/>
        <end position="174"/>
    </location>
</feature>
<dbReference type="PROSITE" id="PS50969">
    <property type="entry name" value="FCP1"/>
    <property type="match status" value="1"/>
</dbReference>
<keyword evidence="4" id="KW-1185">Reference proteome</keyword>
<reference evidence="3 4" key="1">
    <citation type="submission" date="2014-06" db="EMBL/GenBank/DDBJ databases">
        <authorList>
            <person name="Swart Estienne"/>
        </authorList>
    </citation>
    <scope>NUCLEOTIDE SEQUENCE [LARGE SCALE GENOMIC DNA]</scope>
    <source>
        <strain evidence="3 4">130c</strain>
    </source>
</reference>
<evidence type="ECO:0000313" key="3">
    <source>
        <dbReference type="EMBL" id="CDW90052.1"/>
    </source>
</evidence>
<feature type="compositionally biased region" description="Polar residues" evidence="1">
    <location>
        <begin position="285"/>
        <end position="298"/>
    </location>
</feature>
<dbReference type="AlphaFoldDB" id="A0A078B9V8"/>
<feature type="compositionally biased region" description="Polar residues" evidence="1">
    <location>
        <begin position="203"/>
        <end position="228"/>
    </location>
</feature>
<dbReference type="InterPro" id="IPR050365">
    <property type="entry name" value="TIM50"/>
</dbReference>
<dbReference type="EMBL" id="CCKQ01018116">
    <property type="protein sequence ID" value="CDW90052.1"/>
    <property type="molecule type" value="Genomic_DNA"/>
</dbReference>
<dbReference type="InterPro" id="IPR036412">
    <property type="entry name" value="HAD-like_sf"/>
</dbReference>
<feature type="region of interest" description="Disordered" evidence="1">
    <location>
        <begin position="341"/>
        <end position="362"/>
    </location>
</feature>
<accession>A0A078B9V8</accession>
<dbReference type="OrthoDB" id="326756at2759"/>
<dbReference type="Gene3D" id="3.40.50.1000">
    <property type="entry name" value="HAD superfamily/HAD-like"/>
    <property type="match status" value="1"/>
</dbReference>
<dbReference type="PANTHER" id="PTHR12210">
    <property type="entry name" value="DULLARD PROTEIN PHOSPHATASE"/>
    <property type="match status" value="1"/>
</dbReference>